<sequence>MERVNGRAPARGFVVMPFGRKKNAQGEEIDFDLVYRELIEPAMLAAGVEPRRADQEMRAGGIHGDMFQDLLLADLVVADLTIDNPNAYYELGVRHALRDNATVSIFSSERPFLPFDVVGERSLLYAPIRAPVDQTVVEADRAKLTQMIGATLAAWRGRKTSPVYRFLPNLEEPAWKNLKVGDITEVWERLESWQALVATAVSKQRPADILLLADETPNRFLELEAIQTAVQALLKLDSVKFALAIIERGLALDPDNLWLQQQYGIALGRAGRFHDARARLSELAERHRTGETLSLLGLTYKDHWLRLWSKAGTPPAARRQKATAAAAFLEMAIDAYAKGFRASPYDSYPGINTLTLGRLWENLTGRTSRVDLDLITQGVRWTVDCILQRCNADLRHDYWAFATRGELRLVADGDGGGALEDFAAAAAQGVVDSNRAALQSTRQQLDILLDLNFRAELVQPARALIAEAETQLSVLQGARLERPKRIVLFSGHMIDNPKERGEGEGKKPARFPATKVAAAAAAIAAHLDSIKAGPGDLALCGGACGGDLLFAEACLQRGMALEMRLPQRIPQFLHDSVTFADSDQSWVQRFDAAMHNPQTTLLIMPDEIGPTPEGERGKMYDRNNRWQLYSALSLDLDTLKFITLLDRQSIEKPGGAQHMIRRIREYTGREPLVIDPTAL</sequence>
<name>A0A7H1N5P2_9PROT</name>
<protein>
    <submittedName>
        <fullName evidence="1">Tetratricopeptide repeat protein</fullName>
    </submittedName>
</protein>
<dbReference type="KEGG" id="dvn:HQ394_19080"/>
<accession>A0A7H1N5P2</accession>
<reference evidence="1 2" key="1">
    <citation type="submission" date="2020-05" db="EMBL/GenBank/DDBJ databases">
        <title>Complete closed genome sequence of Defluviicoccus vanus.</title>
        <authorList>
            <person name="Bessarab I."/>
            <person name="Arumugam K."/>
            <person name="Maszenan A.M."/>
            <person name="Seviour R.J."/>
            <person name="Williams R.B."/>
        </authorList>
    </citation>
    <scope>NUCLEOTIDE SEQUENCE [LARGE SCALE GENOMIC DNA]</scope>
    <source>
        <strain evidence="1 2">Ben 114</strain>
    </source>
</reference>
<dbReference type="SUPFAM" id="SSF48452">
    <property type="entry name" value="TPR-like"/>
    <property type="match status" value="1"/>
</dbReference>
<dbReference type="RefSeq" id="WP_190261489.1">
    <property type="nucleotide sequence ID" value="NZ_CP053923.1"/>
</dbReference>
<dbReference type="InterPro" id="IPR046880">
    <property type="entry name" value="TPR-S"/>
</dbReference>
<dbReference type="Pfam" id="PF20308">
    <property type="entry name" value="TPR-S"/>
    <property type="match status" value="1"/>
</dbReference>
<evidence type="ECO:0000313" key="1">
    <source>
        <dbReference type="EMBL" id="QNT71028.1"/>
    </source>
</evidence>
<dbReference type="InterPro" id="IPR011990">
    <property type="entry name" value="TPR-like_helical_dom_sf"/>
</dbReference>
<dbReference type="Gene3D" id="1.25.40.10">
    <property type="entry name" value="Tetratricopeptide repeat domain"/>
    <property type="match status" value="1"/>
</dbReference>
<dbReference type="AlphaFoldDB" id="A0A7H1N5P2"/>
<keyword evidence="2" id="KW-1185">Reference proteome</keyword>
<dbReference type="Proteomes" id="UP000516369">
    <property type="component" value="Chromosome"/>
</dbReference>
<dbReference type="EMBL" id="CP053923">
    <property type="protein sequence ID" value="QNT71028.1"/>
    <property type="molecule type" value="Genomic_DNA"/>
</dbReference>
<proteinExistence type="predicted"/>
<evidence type="ECO:0000313" key="2">
    <source>
        <dbReference type="Proteomes" id="UP000516369"/>
    </source>
</evidence>
<gene>
    <name evidence="1" type="ORF">HQ394_19080</name>
</gene>
<organism evidence="1 2">
    <name type="scientific">Defluviicoccus vanus</name>
    <dbReference type="NCBI Taxonomy" id="111831"/>
    <lineage>
        <taxon>Bacteria</taxon>
        <taxon>Pseudomonadati</taxon>
        <taxon>Pseudomonadota</taxon>
        <taxon>Alphaproteobacteria</taxon>
        <taxon>Rhodospirillales</taxon>
        <taxon>Rhodospirillaceae</taxon>
        <taxon>Defluviicoccus</taxon>
    </lineage>
</organism>